<evidence type="ECO:0000256" key="5">
    <source>
        <dbReference type="ARBA" id="ARBA00022741"/>
    </source>
</evidence>
<evidence type="ECO:0000256" key="3">
    <source>
        <dbReference type="ARBA" id="ARBA00012654"/>
    </source>
</evidence>
<evidence type="ECO:0000256" key="7">
    <source>
        <dbReference type="ARBA" id="ARBA00022759"/>
    </source>
</evidence>
<evidence type="ECO:0000256" key="10">
    <source>
        <dbReference type="ARBA" id="ARBA00023125"/>
    </source>
</evidence>
<feature type="domain" description="Restriction endonuclease type I HsdR N-terminal" evidence="11">
    <location>
        <begin position="12"/>
        <end position="101"/>
    </location>
</feature>
<comment type="similarity">
    <text evidence="2">Belongs to the HsdR family.</text>
</comment>
<evidence type="ECO:0000256" key="2">
    <source>
        <dbReference type="ARBA" id="ARBA00008598"/>
    </source>
</evidence>
<dbReference type="PANTHER" id="PTHR30195:SF16">
    <property type="entry name" value="TYPE I RESTRICTION ENZYME ENDONUCLEASE SUBUNIT"/>
    <property type="match status" value="1"/>
</dbReference>
<evidence type="ECO:0000313" key="13">
    <source>
        <dbReference type="EMBL" id="STO73036.1"/>
    </source>
</evidence>
<dbReference type="SUPFAM" id="SSF52540">
    <property type="entry name" value="P-loop containing nucleoside triphosphate hydrolases"/>
    <property type="match status" value="1"/>
</dbReference>
<dbReference type="Pfam" id="PF04851">
    <property type="entry name" value="ResIII"/>
    <property type="match status" value="1"/>
</dbReference>
<keyword evidence="8 13" id="KW-0378">Hydrolase</keyword>
<dbReference type="GO" id="GO:0009035">
    <property type="term" value="F:type I site-specific deoxyribonuclease activity"/>
    <property type="evidence" value="ECO:0007669"/>
    <property type="project" value="UniProtKB-EC"/>
</dbReference>
<evidence type="ECO:0000256" key="9">
    <source>
        <dbReference type="ARBA" id="ARBA00022840"/>
    </source>
</evidence>
<dbReference type="Gene3D" id="3.90.1570.50">
    <property type="match status" value="1"/>
</dbReference>
<evidence type="ECO:0000256" key="4">
    <source>
        <dbReference type="ARBA" id="ARBA00022722"/>
    </source>
</evidence>
<keyword evidence="6" id="KW-0680">Restriction system</keyword>
<evidence type="ECO:0000256" key="1">
    <source>
        <dbReference type="ARBA" id="ARBA00000851"/>
    </source>
</evidence>
<evidence type="ECO:0000259" key="11">
    <source>
        <dbReference type="Pfam" id="PF04313"/>
    </source>
</evidence>
<dbReference type="AlphaFoldDB" id="A0A377ICQ1"/>
<reference evidence="13 14" key="1">
    <citation type="submission" date="2018-06" db="EMBL/GenBank/DDBJ databases">
        <authorList>
            <consortium name="Pathogen Informatics"/>
            <person name="Doyle S."/>
        </authorList>
    </citation>
    <scope>NUCLEOTIDE SEQUENCE [LARGE SCALE GENOMIC DNA]</scope>
    <source>
        <strain evidence="13 14">NCTC10794</strain>
    </source>
</reference>
<feature type="domain" description="Helicase/UvrB N-terminal" evidence="12">
    <location>
        <begin position="157"/>
        <end position="252"/>
    </location>
</feature>
<dbReference type="InterPro" id="IPR027417">
    <property type="entry name" value="P-loop_NTPase"/>
</dbReference>
<dbReference type="Proteomes" id="UP000254867">
    <property type="component" value="Unassembled WGS sequence"/>
</dbReference>
<dbReference type="EMBL" id="UGHH01000003">
    <property type="protein sequence ID" value="STO73036.1"/>
    <property type="molecule type" value="Genomic_DNA"/>
</dbReference>
<evidence type="ECO:0000259" key="12">
    <source>
        <dbReference type="Pfam" id="PF04851"/>
    </source>
</evidence>
<dbReference type="PANTHER" id="PTHR30195">
    <property type="entry name" value="TYPE I SITE-SPECIFIC DEOXYRIBONUCLEASE PROTEIN SUBUNIT M AND R"/>
    <property type="match status" value="1"/>
</dbReference>
<keyword evidence="7" id="KW-0255">Endonuclease</keyword>
<evidence type="ECO:0000313" key="14">
    <source>
        <dbReference type="Proteomes" id="UP000254867"/>
    </source>
</evidence>
<keyword evidence="10" id="KW-0238">DNA-binding</keyword>
<evidence type="ECO:0000256" key="6">
    <source>
        <dbReference type="ARBA" id="ARBA00022747"/>
    </source>
</evidence>
<dbReference type="EC" id="3.1.21.3" evidence="3"/>
<dbReference type="InterPro" id="IPR007409">
    <property type="entry name" value="Restrct_endonuc_type1_HsdR_N"/>
</dbReference>
<comment type="catalytic activity">
    <reaction evidence="1">
        <text>Endonucleolytic cleavage of DNA to give random double-stranded fragments with terminal 5'-phosphates, ATP is simultaneously hydrolyzed.</text>
        <dbReference type="EC" id="3.1.21.3"/>
    </reaction>
</comment>
<dbReference type="Gene3D" id="3.40.50.300">
    <property type="entry name" value="P-loop containing nucleotide triphosphate hydrolases"/>
    <property type="match status" value="1"/>
</dbReference>
<protein>
    <recommendedName>
        <fullName evidence="3">type I site-specific deoxyribonuclease</fullName>
        <ecNumber evidence="3">3.1.21.3</ecNumber>
    </recommendedName>
</protein>
<dbReference type="GO" id="GO:0003677">
    <property type="term" value="F:DNA binding"/>
    <property type="evidence" value="ECO:0007669"/>
    <property type="project" value="UniProtKB-KW"/>
</dbReference>
<dbReference type="Pfam" id="PF04313">
    <property type="entry name" value="HSDR_N"/>
    <property type="match status" value="1"/>
</dbReference>
<keyword evidence="4" id="KW-0540">Nuclease</keyword>
<dbReference type="GO" id="GO:0005524">
    <property type="term" value="F:ATP binding"/>
    <property type="evidence" value="ECO:0007669"/>
    <property type="project" value="UniProtKB-KW"/>
</dbReference>
<gene>
    <name evidence="13" type="primary">hsdR_7</name>
    <name evidence="13" type="ORF">NCTC10794_02261</name>
</gene>
<dbReference type="RefSeq" id="WP_258790495.1">
    <property type="nucleotide sequence ID" value="NZ_UGHH01000003.1"/>
</dbReference>
<sequence length="295" mass="33366">MECFWSHDVAGGKNSYEVVNQITRKKNRATGQDHRFDVTLLISGIPVIHLELKREGVSIEQAYWQIRDYMGNGDFGGFYSLVQIFGILNGSESRYFARPTDYRSFNYTFCFGWADEKTNQPIQESSQFIKHALRVPMGHKLMSLYTIADKPKGILKVLRSYQIYAVENILARLHKSQFNGSAQDILGGYIWHTTGSGKTMTSFKTAELASQLVNVDKVVFLADRNELVKQTVTEYSGFVDDEDDITATKNSGKLLTALLDPHQNVDCDQYSKNGDCGGKRQTEETGKHEYCVYCG</sequence>
<dbReference type="InterPro" id="IPR051268">
    <property type="entry name" value="Type-I_R_enzyme_R_subunit"/>
</dbReference>
<dbReference type="CDD" id="cd22332">
    <property type="entry name" value="HsdR_N"/>
    <property type="match status" value="1"/>
</dbReference>
<keyword evidence="9" id="KW-0067">ATP-binding</keyword>
<keyword evidence="5" id="KW-0547">Nucleotide-binding</keyword>
<organism evidence="13 14">
    <name type="scientific">Haemophilus parahaemolyticus</name>
    <dbReference type="NCBI Taxonomy" id="735"/>
    <lineage>
        <taxon>Bacteria</taxon>
        <taxon>Pseudomonadati</taxon>
        <taxon>Pseudomonadota</taxon>
        <taxon>Gammaproteobacteria</taxon>
        <taxon>Pasteurellales</taxon>
        <taxon>Pasteurellaceae</taxon>
        <taxon>Haemophilus</taxon>
    </lineage>
</organism>
<accession>A0A377ICQ1</accession>
<proteinExistence type="inferred from homology"/>
<dbReference type="InterPro" id="IPR006935">
    <property type="entry name" value="Helicase/UvrB_N"/>
</dbReference>
<name>A0A377ICQ1_HAEPH</name>
<evidence type="ECO:0000256" key="8">
    <source>
        <dbReference type="ARBA" id="ARBA00022801"/>
    </source>
</evidence>
<dbReference type="GO" id="GO:0009307">
    <property type="term" value="P:DNA restriction-modification system"/>
    <property type="evidence" value="ECO:0007669"/>
    <property type="project" value="UniProtKB-KW"/>
</dbReference>